<dbReference type="Pfam" id="PF00701">
    <property type="entry name" value="DHDPS"/>
    <property type="match status" value="1"/>
</dbReference>
<gene>
    <name evidence="12" type="primary">dapA</name>
    <name evidence="16" type="ORF">BSZ36_13840</name>
</gene>
<accession>A0A259U1U0</accession>
<evidence type="ECO:0000256" key="2">
    <source>
        <dbReference type="ARBA" id="ARBA00005120"/>
    </source>
</evidence>
<proteinExistence type="inferred from homology"/>
<dbReference type="EMBL" id="MQWB01000001">
    <property type="protein sequence ID" value="OZC03969.1"/>
    <property type="molecule type" value="Genomic_DNA"/>
</dbReference>
<keyword evidence="6 12" id="KW-0028">Amino-acid biosynthesis</keyword>
<evidence type="ECO:0000256" key="12">
    <source>
        <dbReference type="HAMAP-Rule" id="MF_00418"/>
    </source>
</evidence>
<dbReference type="PANTHER" id="PTHR12128">
    <property type="entry name" value="DIHYDRODIPICOLINATE SYNTHASE"/>
    <property type="match status" value="1"/>
</dbReference>
<comment type="subcellular location">
    <subcellularLocation>
        <location evidence="12">Cytoplasm</location>
    </subcellularLocation>
</comment>
<dbReference type="FunCoup" id="A0A259U1U0">
    <property type="interactions" value="476"/>
</dbReference>
<dbReference type="UniPathway" id="UPA00034">
    <property type="reaction ID" value="UER00017"/>
</dbReference>
<evidence type="ECO:0000256" key="11">
    <source>
        <dbReference type="ARBA" id="ARBA00047836"/>
    </source>
</evidence>
<dbReference type="SMART" id="SM01130">
    <property type="entry name" value="DHDPS"/>
    <property type="match status" value="1"/>
</dbReference>
<dbReference type="PROSITE" id="PS00666">
    <property type="entry name" value="DHDPS_2"/>
    <property type="match status" value="1"/>
</dbReference>
<feature type="site" description="Part of a proton relay during catalysis" evidence="12">
    <location>
        <position position="56"/>
    </location>
</feature>
<dbReference type="RefSeq" id="WP_094549930.1">
    <property type="nucleotide sequence ID" value="NZ_MQWB01000001.1"/>
</dbReference>
<dbReference type="InterPro" id="IPR005263">
    <property type="entry name" value="DapA"/>
</dbReference>
<dbReference type="PROSITE" id="PS00665">
    <property type="entry name" value="DHDPS_1"/>
    <property type="match status" value="1"/>
</dbReference>
<dbReference type="InterPro" id="IPR020625">
    <property type="entry name" value="Schiff_base-form_aldolases_AS"/>
</dbReference>
<dbReference type="InterPro" id="IPR002220">
    <property type="entry name" value="DapA-like"/>
</dbReference>
<organism evidence="16 17">
    <name type="scientific">Rubricoccus marinus</name>
    <dbReference type="NCBI Taxonomy" id="716817"/>
    <lineage>
        <taxon>Bacteria</taxon>
        <taxon>Pseudomonadati</taxon>
        <taxon>Rhodothermota</taxon>
        <taxon>Rhodothermia</taxon>
        <taxon>Rhodothermales</taxon>
        <taxon>Rubricoccaceae</taxon>
        <taxon>Rubricoccus</taxon>
    </lineage>
</organism>
<evidence type="ECO:0000256" key="13">
    <source>
        <dbReference type="PIRNR" id="PIRNR001365"/>
    </source>
</evidence>
<dbReference type="GO" id="GO:0009089">
    <property type="term" value="P:lysine biosynthetic process via diaminopimelate"/>
    <property type="evidence" value="ECO:0007669"/>
    <property type="project" value="UniProtKB-UniRule"/>
</dbReference>
<dbReference type="EC" id="4.3.3.7" evidence="4 12"/>
<feature type="binding site" evidence="12 15">
    <location>
        <position position="57"/>
    </location>
    <ligand>
        <name>pyruvate</name>
        <dbReference type="ChEBI" id="CHEBI:15361"/>
    </ligand>
</feature>
<dbReference type="InterPro" id="IPR020624">
    <property type="entry name" value="Schiff_base-form_aldolases_CS"/>
</dbReference>
<dbReference type="PIRSF" id="PIRSF001365">
    <property type="entry name" value="DHDPS"/>
    <property type="match status" value="1"/>
</dbReference>
<dbReference type="AlphaFoldDB" id="A0A259U1U0"/>
<keyword evidence="5 12" id="KW-0963">Cytoplasm</keyword>
<feature type="active site" description="Proton donor/acceptor" evidence="12 14">
    <location>
        <position position="145"/>
    </location>
</feature>
<dbReference type="GO" id="GO:0005829">
    <property type="term" value="C:cytosol"/>
    <property type="evidence" value="ECO:0007669"/>
    <property type="project" value="TreeGrafter"/>
</dbReference>
<keyword evidence="17" id="KW-1185">Reference proteome</keyword>
<name>A0A259U1U0_9BACT</name>
<dbReference type="InterPro" id="IPR013785">
    <property type="entry name" value="Aldolase_TIM"/>
</dbReference>
<dbReference type="NCBIfam" id="TIGR00674">
    <property type="entry name" value="dapA"/>
    <property type="match status" value="1"/>
</dbReference>
<keyword evidence="8 12" id="KW-0457">Lysine biosynthesis</keyword>
<dbReference type="GO" id="GO:0008840">
    <property type="term" value="F:4-hydroxy-tetrahydrodipicolinate synthase activity"/>
    <property type="evidence" value="ECO:0007669"/>
    <property type="project" value="UniProtKB-UniRule"/>
</dbReference>
<comment type="pathway">
    <text evidence="2 12">Amino-acid biosynthesis; L-lysine biosynthesis via DAP pathway; (S)-tetrahydrodipicolinate from L-aspartate: step 3/4.</text>
</comment>
<keyword evidence="10 12" id="KW-0704">Schiff base</keyword>
<evidence type="ECO:0000313" key="16">
    <source>
        <dbReference type="EMBL" id="OZC03969.1"/>
    </source>
</evidence>
<evidence type="ECO:0000256" key="10">
    <source>
        <dbReference type="ARBA" id="ARBA00023270"/>
    </source>
</evidence>
<sequence length="312" mass="32104">MGPSRQMLFRGIAPALVTPFDASGAIDEAAFRRIIDFTIDGSGGHAGVEALVVLGTTGENPTVTHDERKRLVDLALEHTAGRVPVIVGTGTNNTAQSVAFSQEAAASGADGLLVVGPYYNKPTPEGVRGHVSAIADATDCPIVLYNVPGRTGSNLTAETTLMVAEAVPSVVGVKEASGNLNQVADILAHRPEGVAVYSGDDDLTVPMLALGADGLVSVIANAVPGAISEMVRLGLAGEFEGARVLHFHLLDAMRASFHEANPGPVKAVLAEMGLMENALRLPLAPLSDAARGGVMDAYRSHLAPPATTPAAR</sequence>
<feature type="site" description="Part of a proton relay during catalysis" evidence="12">
    <location>
        <position position="119"/>
    </location>
</feature>
<dbReference type="SUPFAM" id="SSF51569">
    <property type="entry name" value="Aldolase"/>
    <property type="match status" value="1"/>
</dbReference>
<keyword evidence="7 12" id="KW-0220">Diaminopimelate biosynthesis</keyword>
<evidence type="ECO:0000256" key="4">
    <source>
        <dbReference type="ARBA" id="ARBA00012086"/>
    </source>
</evidence>
<reference evidence="16 17" key="1">
    <citation type="submission" date="2016-11" db="EMBL/GenBank/DDBJ databases">
        <title>Study of marine rhodopsin-containing bacteria.</title>
        <authorList>
            <person name="Yoshizawa S."/>
            <person name="Kumagai Y."/>
            <person name="Kogure K."/>
        </authorList>
    </citation>
    <scope>NUCLEOTIDE SEQUENCE [LARGE SCALE GENOMIC DNA]</scope>
    <source>
        <strain evidence="16 17">SG-29</strain>
    </source>
</reference>
<dbReference type="OrthoDB" id="9782828at2"/>
<comment type="subunit">
    <text evidence="12">Homotetramer; dimer of dimers.</text>
</comment>
<dbReference type="PANTHER" id="PTHR12128:SF66">
    <property type="entry name" value="4-HYDROXY-2-OXOGLUTARATE ALDOLASE, MITOCHONDRIAL"/>
    <property type="match status" value="1"/>
</dbReference>
<comment type="caution">
    <text evidence="16">The sequence shown here is derived from an EMBL/GenBank/DDBJ whole genome shotgun (WGS) entry which is preliminary data.</text>
</comment>
<dbReference type="CDD" id="cd00950">
    <property type="entry name" value="DHDPS"/>
    <property type="match status" value="1"/>
</dbReference>
<evidence type="ECO:0000256" key="1">
    <source>
        <dbReference type="ARBA" id="ARBA00003294"/>
    </source>
</evidence>
<dbReference type="HAMAP" id="MF_00418">
    <property type="entry name" value="DapA"/>
    <property type="match status" value="1"/>
</dbReference>
<dbReference type="Proteomes" id="UP000216446">
    <property type="component" value="Unassembled WGS sequence"/>
</dbReference>
<dbReference type="InParanoid" id="A0A259U1U0"/>
<dbReference type="PRINTS" id="PR00146">
    <property type="entry name" value="DHPICSNTHASE"/>
</dbReference>
<evidence type="ECO:0000256" key="7">
    <source>
        <dbReference type="ARBA" id="ARBA00022915"/>
    </source>
</evidence>
<evidence type="ECO:0000256" key="5">
    <source>
        <dbReference type="ARBA" id="ARBA00022490"/>
    </source>
</evidence>
<comment type="similarity">
    <text evidence="3 12 13">Belongs to the DapA family.</text>
</comment>
<evidence type="ECO:0000256" key="6">
    <source>
        <dbReference type="ARBA" id="ARBA00022605"/>
    </source>
</evidence>
<feature type="binding site" evidence="12 15">
    <location>
        <position position="216"/>
    </location>
    <ligand>
        <name>pyruvate</name>
        <dbReference type="ChEBI" id="CHEBI:15361"/>
    </ligand>
</feature>
<comment type="function">
    <text evidence="1 12">Catalyzes the condensation of (S)-aspartate-beta-semialdehyde [(S)-ASA] and pyruvate to 4-hydroxy-tetrahydrodipicolinate (HTPA).</text>
</comment>
<dbReference type="Gene3D" id="3.20.20.70">
    <property type="entry name" value="Aldolase class I"/>
    <property type="match status" value="1"/>
</dbReference>
<comment type="caution">
    <text evidence="12">Was originally thought to be a dihydrodipicolinate synthase (DHDPS), catalyzing the condensation of (S)-aspartate-beta-semialdehyde [(S)-ASA] and pyruvate to dihydrodipicolinate (DHDP). However, it was shown in E.coli that the product of the enzymatic reaction is not dihydrodipicolinate but in fact (4S)-4-hydroxy-2,3,4,5-tetrahydro-(2S)-dipicolinic acid (HTPA), and that the consecutive dehydration reaction leading to DHDP is not spontaneous but catalyzed by DapB.</text>
</comment>
<evidence type="ECO:0000256" key="15">
    <source>
        <dbReference type="PIRSR" id="PIRSR001365-2"/>
    </source>
</evidence>
<evidence type="ECO:0000313" key="17">
    <source>
        <dbReference type="Proteomes" id="UP000216446"/>
    </source>
</evidence>
<comment type="catalytic activity">
    <reaction evidence="11 12">
        <text>L-aspartate 4-semialdehyde + pyruvate = (2S,4S)-4-hydroxy-2,3,4,5-tetrahydrodipicolinate + H2O + H(+)</text>
        <dbReference type="Rhea" id="RHEA:34171"/>
        <dbReference type="ChEBI" id="CHEBI:15361"/>
        <dbReference type="ChEBI" id="CHEBI:15377"/>
        <dbReference type="ChEBI" id="CHEBI:15378"/>
        <dbReference type="ChEBI" id="CHEBI:67139"/>
        <dbReference type="ChEBI" id="CHEBI:537519"/>
        <dbReference type="EC" id="4.3.3.7"/>
    </reaction>
</comment>
<feature type="active site" description="Schiff-base intermediate with substrate" evidence="12 14">
    <location>
        <position position="174"/>
    </location>
</feature>
<evidence type="ECO:0000256" key="8">
    <source>
        <dbReference type="ARBA" id="ARBA00023154"/>
    </source>
</evidence>
<evidence type="ECO:0000256" key="14">
    <source>
        <dbReference type="PIRSR" id="PIRSR001365-1"/>
    </source>
</evidence>
<evidence type="ECO:0000256" key="3">
    <source>
        <dbReference type="ARBA" id="ARBA00007592"/>
    </source>
</evidence>
<keyword evidence="9 12" id="KW-0456">Lyase</keyword>
<evidence type="ECO:0000256" key="9">
    <source>
        <dbReference type="ARBA" id="ARBA00023239"/>
    </source>
</evidence>
<dbReference type="GO" id="GO:0019877">
    <property type="term" value="P:diaminopimelate biosynthetic process"/>
    <property type="evidence" value="ECO:0007669"/>
    <property type="project" value="UniProtKB-UniRule"/>
</dbReference>
<protein>
    <recommendedName>
        <fullName evidence="4 12">4-hydroxy-tetrahydrodipicolinate synthase</fullName>
        <shortName evidence="12">HTPA synthase</shortName>
        <ecNumber evidence="4 12">4.3.3.7</ecNumber>
    </recommendedName>
</protein>